<feature type="domain" description="T-SNARE coiled-coil homology" evidence="7">
    <location>
        <begin position="341"/>
        <end position="403"/>
    </location>
</feature>
<evidence type="ECO:0000256" key="3">
    <source>
        <dbReference type="ARBA" id="ARBA00023054"/>
    </source>
</evidence>
<dbReference type="SUPFAM" id="SSF58038">
    <property type="entry name" value="SNARE fusion complex"/>
    <property type="match status" value="1"/>
</dbReference>
<dbReference type="PANTHER" id="PTHR22775">
    <property type="entry name" value="SORTING NEXIN"/>
    <property type="match status" value="1"/>
</dbReference>
<dbReference type="FunFam" id="1.20.5.110:FF:000058">
    <property type="entry name" value="VAM7p Vacuolar SNARE protein"/>
    <property type="match status" value="1"/>
</dbReference>
<evidence type="ECO:0000256" key="2">
    <source>
        <dbReference type="ARBA" id="ARBA00022554"/>
    </source>
</evidence>
<dbReference type="InParanoid" id="A0A161TCJ5"/>
<dbReference type="GeneID" id="28900132"/>
<evidence type="ECO:0000313" key="9">
    <source>
        <dbReference type="EMBL" id="KZF23507.1"/>
    </source>
</evidence>
<feature type="region of interest" description="Disordered" evidence="6">
    <location>
        <begin position="301"/>
        <end position="326"/>
    </location>
</feature>
<protein>
    <submittedName>
        <fullName evidence="9">Putative SNARE complex subunit</fullName>
    </submittedName>
</protein>
<evidence type="ECO:0000259" key="8">
    <source>
        <dbReference type="PROSITE" id="PS50195"/>
    </source>
</evidence>
<feature type="coiled-coil region" evidence="5">
    <location>
        <begin position="240"/>
        <end position="267"/>
    </location>
</feature>
<evidence type="ECO:0000256" key="1">
    <source>
        <dbReference type="ARBA" id="ARBA00004116"/>
    </source>
</evidence>
<organism evidence="9 10">
    <name type="scientific">Xylona heveae (strain CBS 132557 / TC161)</name>
    <dbReference type="NCBI Taxonomy" id="1328760"/>
    <lineage>
        <taxon>Eukaryota</taxon>
        <taxon>Fungi</taxon>
        <taxon>Dikarya</taxon>
        <taxon>Ascomycota</taxon>
        <taxon>Pezizomycotina</taxon>
        <taxon>Xylonomycetes</taxon>
        <taxon>Xylonales</taxon>
        <taxon>Xylonaceae</taxon>
        <taxon>Xylona</taxon>
    </lineage>
</organism>
<dbReference type="PROSITE" id="PS50195">
    <property type="entry name" value="PX"/>
    <property type="match status" value="1"/>
</dbReference>
<dbReference type="InterPro" id="IPR036871">
    <property type="entry name" value="PX_dom_sf"/>
</dbReference>
<dbReference type="Gene3D" id="1.20.5.110">
    <property type="match status" value="1"/>
</dbReference>
<dbReference type="PANTHER" id="PTHR22775:SF3">
    <property type="entry name" value="SORTING NEXIN-13"/>
    <property type="match status" value="1"/>
</dbReference>
<feature type="domain" description="PX" evidence="8">
    <location>
        <begin position="3"/>
        <end position="119"/>
    </location>
</feature>
<dbReference type="CDD" id="cd15858">
    <property type="entry name" value="SNARE_VAM7"/>
    <property type="match status" value="1"/>
</dbReference>
<evidence type="ECO:0000259" key="7">
    <source>
        <dbReference type="PROSITE" id="PS50192"/>
    </source>
</evidence>
<dbReference type="EMBL" id="KV407457">
    <property type="protein sequence ID" value="KZF23507.1"/>
    <property type="molecule type" value="Genomic_DNA"/>
</dbReference>
<sequence>MAASVIDLTIPDTQTSATSKPYTIYNIHCRLPLRSFTLQKRYSDFTKLHDALISQAGSAPPTALPGKSWFSSTTNNPALTEERRRGLENYLQSINSPDSDSRWRNTSAWRSFLNLPGSNSGSNSRNGSIGNVAHSNVAGVGDAPPITDPALWLDAHRELKTCLHDARFHLSRRDAATTAQGQHEASAQAKRCLVLAGATIGALDRALRTIAEATNTLNSGGSSNSGNWARDNATLGEGELRRRRDLIASARKEKEGLEKLLNALATSSSKTSVVGGTQAGAAAATAQDKAGLFADAPSVASTNGNGGGGGVSGVSRRVLGGPRETERTRELDNVGVLQLQQQMMREQDEDVEQLGSVVRRLREMGGAINEELVLQNELLQQTDEDVTRLQGKIDIAKKRVNKIR</sequence>
<keyword evidence="10" id="KW-1185">Reference proteome</keyword>
<dbReference type="SMART" id="SM00312">
    <property type="entry name" value="PX"/>
    <property type="match status" value="1"/>
</dbReference>
<evidence type="ECO:0000256" key="6">
    <source>
        <dbReference type="SAM" id="MobiDB-lite"/>
    </source>
</evidence>
<dbReference type="GO" id="GO:0097576">
    <property type="term" value="P:vacuole fusion"/>
    <property type="evidence" value="ECO:0007669"/>
    <property type="project" value="UniProtKB-ARBA"/>
</dbReference>
<dbReference type="OrthoDB" id="428895at2759"/>
<comment type="function">
    <text evidence="4">Essential for proper morphogenesis of the vacuole. May exist as structural reinforcement on the surface of the vacuolar membrane and be required for maintenance against rupture by osmotic pressure.</text>
</comment>
<proteinExistence type="predicted"/>
<name>A0A161TCJ5_XYLHT</name>
<dbReference type="FunCoup" id="A0A161TCJ5">
    <property type="interactions" value="124"/>
</dbReference>
<gene>
    <name evidence="9" type="ORF">L228DRAFT_267505</name>
</gene>
<dbReference type="GO" id="GO:0035091">
    <property type="term" value="F:phosphatidylinositol binding"/>
    <property type="evidence" value="ECO:0007669"/>
    <property type="project" value="InterPro"/>
</dbReference>
<dbReference type="GO" id="GO:0000329">
    <property type="term" value="C:fungal-type vacuole membrane"/>
    <property type="evidence" value="ECO:0007669"/>
    <property type="project" value="UniProtKB-ARBA"/>
</dbReference>
<dbReference type="InterPro" id="IPR001683">
    <property type="entry name" value="PX_dom"/>
</dbReference>
<dbReference type="CDD" id="cd06897">
    <property type="entry name" value="PX_SNARE"/>
    <property type="match status" value="1"/>
</dbReference>
<dbReference type="Pfam" id="PF00787">
    <property type="entry name" value="PX"/>
    <property type="match status" value="1"/>
</dbReference>
<dbReference type="PROSITE" id="PS50192">
    <property type="entry name" value="T_SNARE"/>
    <property type="match status" value="1"/>
</dbReference>
<dbReference type="AlphaFoldDB" id="A0A161TCJ5"/>
<evidence type="ECO:0000256" key="5">
    <source>
        <dbReference type="SAM" id="Coils"/>
    </source>
</evidence>
<comment type="subcellular location">
    <subcellularLocation>
        <location evidence="1">Vacuole</location>
    </subcellularLocation>
</comment>
<dbReference type="Gene3D" id="3.30.1520.10">
    <property type="entry name" value="Phox-like domain"/>
    <property type="match status" value="1"/>
</dbReference>
<dbReference type="InterPro" id="IPR000727">
    <property type="entry name" value="T_SNARE_dom"/>
</dbReference>
<keyword evidence="2" id="KW-0926">Vacuole</keyword>
<keyword evidence="3 5" id="KW-0175">Coiled coil</keyword>
<dbReference type="STRING" id="1328760.A0A161TCJ5"/>
<dbReference type="Proteomes" id="UP000076632">
    <property type="component" value="Unassembled WGS sequence"/>
</dbReference>
<dbReference type="GO" id="GO:0016192">
    <property type="term" value="P:vesicle-mediated transport"/>
    <property type="evidence" value="ECO:0007669"/>
    <property type="project" value="UniProtKB-ARBA"/>
</dbReference>
<dbReference type="SMART" id="SM00397">
    <property type="entry name" value="t_SNARE"/>
    <property type="match status" value="1"/>
</dbReference>
<evidence type="ECO:0000313" key="10">
    <source>
        <dbReference type="Proteomes" id="UP000076632"/>
    </source>
</evidence>
<reference evidence="9 10" key="1">
    <citation type="journal article" date="2016" name="Fungal Biol.">
        <title>The genome of Xylona heveae provides a window into fungal endophytism.</title>
        <authorList>
            <person name="Gazis R."/>
            <person name="Kuo A."/>
            <person name="Riley R."/>
            <person name="LaButti K."/>
            <person name="Lipzen A."/>
            <person name="Lin J."/>
            <person name="Amirebrahimi M."/>
            <person name="Hesse C.N."/>
            <person name="Spatafora J.W."/>
            <person name="Henrissat B."/>
            <person name="Hainaut M."/>
            <person name="Grigoriev I.V."/>
            <person name="Hibbett D.S."/>
        </authorList>
    </citation>
    <scope>NUCLEOTIDE SEQUENCE [LARGE SCALE GENOMIC DNA]</scope>
    <source>
        <strain evidence="9 10">TC161</strain>
    </source>
</reference>
<dbReference type="RefSeq" id="XP_018189062.1">
    <property type="nucleotide sequence ID" value="XM_018334995.1"/>
</dbReference>
<dbReference type="SUPFAM" id="SSF64268">
    <property type="entry name" value="PX domain"/>
    <property type="match status" value="1"/>
</dbReference>
<dbReference type="GO" id="GO:0007034">
    <property type="term" value="P:vacuolar transport"/>
    <property type="evidence" value="ECO:0007669"/>
    <property type="project" value="UniProtKB-ARBA"/>
</dbReference>
<evidence type="ECO:0000256" key="4">
    <source>
        <dbReference type="ARBA" id="ARBA00054927"/>
    </source>
</evidence>
<dbReference type="OMA" id="QASVRSW"/>
<accession>A0A161TCJ5</accession>